<dbReference type="Proteomes" id="UP000257109">
    <property type="component" value="Unassembled WGS sequence"/>
</dbReference>
<gene>
    <name evidence="2" type="ORF">CR513_62915</name>
</gene>
<evidence type="ECO:0000256" key="1">
    <source>
        <dbReference type="SAM" id="MobiDB-lite"/>
    </source>
</evidence>
<feature type="compositionally biased region" description="Basic and acidic residues" evidence="1">
    <location>
        <begin position="30"/>
        <end position="52"/>
    </location>
</feature>
<evidence type="ECO:0000313" key="3">
    <source>
        <dbReference type="Proteomes" id="UP000257109"/>
    </source>
</evidence>
<keyword evidence="3" id="KW-1185">Reference proteome</keyword>
<proteinExistence type="predicted"/>
<reference evidence="2" key="1">
    <citation type="submission" date="2018-05" db="EMBL/GenBank/DDBJ databases">
        <title>Draft genome of Mucuna pruriens seed.</title>
        <authorList>
            <person name="Nnadi N.E."/>
            <person name="Vos R."/>
            <person name="Hasami M.H."/>
            <person name="Devisetty U.K."/>
            <person name="Aguiy J.C."/>
        </authorList>
    </citation>
    <scope>NUCLEOTIDE SEQUENCE [LARGE SCALE GENOMIC DNA]</scope>
    <source>
        <strain evidence="2">JCA_2017</strain>
    </source>
</reference>
<protein>
    <submittedName>
        <fullName evidence="2">Uncharacterized protein</fullName>
    </submittedName>
</protein>
<name>A0A371DZ74_MUCPR</name>
<comment type="caution">
    <text evidence="2">The sequence shown here is derived from an EMBL/GenBank/DDBJ whole genome shotgun (WGS) entry which is preliminary data.</text>
</comment>
<evidence type="ECO:0000313" key="2">
    <source>
        <dbReference type="EMBL" id="RDX57816.1"/>
    </source>
</evidence>
<dbReference type="EMBL" id="QJKJ01018161">
    <property type="protein sequence ID" value="RDX57816.1"/>
    <property type="molecule type" value="Genomic_DNA"/>
</dbReference>
<sequence>MAEPSERAESLLQDILWLGGSFPDLWPSKKRMDLSEREERKQSSEGKGESHIEWAMPKHTTTKLPPPAPAKQSVLFYSFNLSFL</sequence>
<organism evidence="2 3">
    <name type="scientific">Mucuna pruriens</name>
    <name type="common">Velvet bean</name>
    <name type="synonym">Dolichos pruriens</name>
    <dbReference type="NCBI Taxonomy" id="157652"/>
    <lineage>
        <taxon>Eukaryota</taxon>
        <taxon>Viridiplantae</taxon>
        <taxon>Streptophyta</taxon>
        <taxon>Embryophyta</taxon>
        <taxon>Tracheophyta</taxon>
        <taxon>Spermatophyta</taxon>
        <taxon>Magnoliopsida</taxon>
        <taxon>eudicotyledons</taxon>
        <taxon>Gunneridae</taxon>
        <taxon>Pentapetalae</taxon>
        <taxon>rosids</taxon>
        <taxon>fabids</taxon>
        <taxon>Fabales</taxon>
        <taxon>Fabaceae</taxon>
        <taxon>Papilionoideae</taxon>
        <taxon>50 kb inversion clade</taxon>
        <taxon>NPAAA clade</taxon>
        <taxon>indigoferoid/millettioid clade</taxon>
        <taxon>Phaseoleae</taxon>
        <taxon>Mucuna</taxon>
    </lineage>
</organism>
<feature type="non-terminal residue" evidence="2">
    <location>
        <position position="1"/>
    </location>
</feature>
<accession>A0A371DZ74</accession>
<feature type="region of interest" description="Disordered" evidence="1">
    <location>
        <begin position="29"/>
        <end position="70"/>
    </location>
</feature>
<dbReference type="AlphaFoldDB" id="A0A371DZ74"/>